<feature type="region of interest" description="Disordered" evidence="1">
    <location>
        <begin position="759"/>
        <end position="779"/>
    </location>
</feature>
<evidence type="ECO:0000313" key="2">
    <source>
        <dbReference type="EnsemblMetazoa" id="RPRC007562-PA"/>
    </source>
</evidence>
<dbReference type="AlphaFoldDB" id="T1HU42"/>
<dbReference type="EnsemblMetazoa" id="RPRC007562-RA">
    <property type="protein sequence ID" value="RPRC007562-PA"/>
    <property type="gene ID" value="RPRC007562"/>
</dbReference>
<organism evidence="2 3">
    <name type="scientific">Rhodnius prolixus</name>
    <name type="common">Triatomid bug</name>
    <dbReference type="NCBI Taxonomy" id="13249"/>
    <lineage>
        <taxon>Eukaryota</taxon>
        <taxon>Metazoa</taxon>
        <taxon>Ecdysozoa</taxon>
        <taxon>Arthropoda</taxon>
        <taxon>Hexapoda</taxon>
        <taxon>Insecta</taxon>
        <taxon>Pterygota</taxon>
        <taxon>Neoptera</taxon>
        <taxon>Paraneoptera</taxon>
        <taxon>Hemiptera</taxon>
        <taxon>Heteroptera</taxon>
        <taxon>Panheteroptera</taxon>
        <taxon>Cimicomorpha</taxon>
        <taxon>Reduviidae</taxon>
        <taxon>Triatominae</taxon>
        <taxon>Rhodnius</taxon>
    </lineage>
</organism>
<dbReference type="Proteomes" id="UP000015103">
    <property type="component" value="Unassembled WGS sequence"/>
</dbReference>
<reference evidence="2" key="1">
    <citation type="submission" date="2015-05" db="UniProtKB">
        <authorList>
            <consortium name="EnsemblMetazoa"/>
        </authorList>
    </citation>
    <scope>IDENTIFICATION</scope>
</reference>
<feature type="region of interest" description="Disordered" evidence="1">
    <location>
        <begin position="893"/>
        <end position="968"/>
    </location>
</feature>
<feature type="region of interest" description="Disordered" evidence="1">
    <location>
        <begin position="46"/>
        <end position="90"/>
    </location>
</feature>
<proteinExistence type="predicted"/>
<dbReference type="VEuPathDB" id="VectorBase:RPRC007562"/>
<protein>
    <submittedName>
        <fullName evidence="2">Uncharacterized protein</fullName>
    </submittedName>
</protein>
<feature type="compositionally biased region" description="Polar residues" evidence="1">
    <location>
        <begin position="908"/>
        <end position="919"/>
    </location>
</feature>
<feature type="region of interest" description="Disordered" evidence="1">
    <location>
        <begin position="463"/>
        <end position="502"/>
    </location>
</feature>
<feature type="compositionally biased region" description="Polar residues" evidence="1">
    <location>
        <begin position="585"/>
        <end position="595"/>
    </location>
</feature>
<feature type="compositionally biased region" description="Polar residues" evidence="1">
    <location>
        <begin position="471"/>
        <end position="480"/>
    </location>
</feature>
<keyword evidence="3" id="KW-1185">Reference proteome</keyword>
<feature type="region of interest" description="Disordered" evidence="1">
    <location>
        <begin position="1012"/>
        <end position="1035"/>
    </location>
</feature>
<dbReference type="EMBL" id="ACPB03000496">
    <property type="status" value="NOT_ANNOTATED_CDS"/>
    <property type="molecule type" value="Genomic_DNA"/>
</dbReference>
<sequence>MRTRDNHSKEGDIRNILDILGREQDNRVKSLCDQMYNKDYDNYSSSDNEIRIIPPFPTGYEDDNSQSSDSLINDHDTGVMSPSYPSDDESNHDIVIIRERDGMKDDNKLNNIKIKAKTSWEIGNSSGEELSEAGIKNTVESGNEPNAAHDEHQMQVESLVCSNLVQSEDDTSANRHLSVHSASGDRTSNMDYQFTDEIDIAEKNNADNEFSALKSQNYDQVKQKENNNNSGGIFEPNAAHDECQMQVESLVCSNLVQSEHDPSVNRHLSELEIQCDAISPLSSDSSEIGHLMHLTPSGKLLTAIGNIEKFRLSSSASFSLESSDIQHEFGFSTGTIYKSFVLDKDGKKELTFSSDSFNQNNTKEEARTKENNLISLSIQERLNSSDKMNRLNTKEELLNEHVEINMVEIEKENYISKKDYPTIISNSDATTVTGSSENTVPSSIIVEPRGKREPLKLLSNVRAKENHSKARNVTRNGNNNTDKENMSPEISDQTFPKKSISRKTPKKDIFFSESSSCELDKIVELMDLSSHDENRLRLSNTSIIKTPNKTGGKLSESDAGKKNSSLISEFGTHKKHNKLKKSTDENPVTDKSQITLPREANSPRETGGNDFAVQEIHFSRSSDELSETPDVLNNNEEYKLRENSNETPKVFFSKLENMINKNISLENNSKERNSEFTTRKCFSFKSPSTTINSSDSWSGKEYLLKNFNERASKIRKQDAPKKTLDDVRKTYFNVNKNFTKIKSRESTIRKVKSILNNSSQSSPELLDSDNEMHESNEYHSISDLSTQSVITDLGVKAYFNDPVIIPFDSSSDNSINLIPDYNSRSSTAAQRIKNLNLISPHVSSRHYNAHLNYDTGLSVKLLGSNEDAEMQEIDNNTRESITNMNISNLKEEEMETVKPLNQNKRKASSSSIRMTTGLNNDHDADSSSDGCIALSHKKNKRRRKKASRVAAKLKNHRRGGNNEDQLTSSDEMEIINEILMDQKREKRKLTGKKSTTTNTILINAINDLRNEKTTDNYQHSQKLSDDDNNKSSLDECDTSKEAIDSIGGQRITNKTLKLRKTSIVKQKINSSDTSTTSEFINSALARRIYYL</sequence>
<dbReference type="HOGENOM" id="CLU_252386_0_0_1"/>
<feature type="region of interest" description="Disordered" evidence="1">
    <location>
        <begin position="544"/>
        <end position="609"/>
    </location>
</feature>
<evidence type="ECO:0000313" key="3">
    <source>
        <dbReference type="Proteomes" id="UP000015103"/>
    </source>
</evidence>
<feature type="compositionally biased region" description="Basic residues" evidence="1">
    <location>
        <begin position="935"/>
        <end position="959"/>
    </location>
</feature>
<accession>T1HU42</accession>
<evidence type="ECO:0000256" key="1">
    <source>
        <dbReference type="SAM" id="MobiDB-lite"/>
    </source>
</evidence>
<name>T1HU42_RHOPR</name>
<dbReference type="InParanoid" id="T1HU42"/>
<feature type="compositionally biased region" description="Basic and acidic residues" evidence="1">
    <location>
        <begin position="1022"/>
        <end position="1035"/>
    </location>
</feature>